<sequence>MAAHADRTAHAGTTAHVVVGTDGSPASTAAVAWAAEDAARRGCALRIVHVCEPWTLDIPLDTPPGFRDSVGEHCREVADVARDVARGVAPGIEVSAVLESGRVAEVLRREAEDAEQVVVGSRGLGGFTGLVLGSVSLAVAGHVAAPVVVARNVPEEVRGRIVVGFDGSEHSAAALAYAFAEAVRRGARLHAVHSWHMPVLGPGATAYTPLVEDLFAAERQVAEETLLPWEEKYPQVEVERTVVCGHPVLTVCDASEDADLVVVGSRGLGALGSAVLGSVSHGVLHHARCPVAVVRARGGSVAEGGGVTGGR</sequence>
<comment type="similarity">
    <text evidence="1">Belongs to the universal stress protein A family.</text>
</comment>
<dbReference type="PANTHER" id="PTHR46268:SF6">
    <property type="entry name" value="UNIVERSAL STRESS PROTEIN UP12"/>
    <property type="match status" value="1"/>
</dbReference>
<dbReference type="InterPro" id="IPR006016">
    <property type="entry name" value="UspA"/>
</dbReference>
<name>A0AA37F847_9ACTN</name>
<feature type="domain" description="UspA" evidence="2">
    <location>
        <begin position="16"/>
        <end position="151"/>
    </location>
</feature>
<evidence type="ECO:0000313" key="3">
    <source>
        <dbReference type="EMBL" id="GGK98545.1"/>
    </source>
</evidence>
<evidence type="ECO:0000256" key="1">
    <source>
        <dbReference type="ARBA" id="ARBA00008791"/>
    </source>
</evidence>
<dbReference type="InterPro" id="IPR006015">
    <property type="entry name" value="Universal_stress_UspA"/>
</dbReference>
<dbReference type="InterPro" id="IPR014729">
    <property type="entry name" value="Rossmann-like_a/b/a_fold"/>
</dbReference>
<dbReference type="Gene3D" id="3.40.50.620">
    <property type="entry name" value="HUPs"/>
    <property type="match status" value="2"/>
</dbReference>
<gene>
    <name evidence="3" type="ORF">GCM10010126_67420</name>
</gene>
<reference evidence="3" key="2">
    <citation type="submission" date="2022-09" db="EMBL/GenBank/DDBJ databases">
        <authorList>
            <person name="Sun Q."/>
            <person name="Ohkuma M."/>
        </authorList>
    </citation>
    <scope>NUCLEOTIDE SEQUENCE</scope>
    <source>
        <strain evidence="3">JCM 3093</strain>
    </source>
</reference>
<accession>A0AA37F847</accession>
<dbReference type="AlphaFoldDB" id="A0AA37F847"/>
<dbReference type="SUPFAM" id="SSF52402">
    <property type="entry name" value="Adenine nucleotide alpha hydrolases-like"/>
    <property type="match status" value="2"/>
</dbReference>
<protein>
    <recommendedName>
        <fullName evidence="2">UspA domain-containing protein</fullName>
    </recommendedName>
</protein>
<comment type="caution">
    <text evidence="3">The sequence shown here is derived from an EMBL/GenBank/DDBJ whole genome shotgun (WGS) entry which is preliminary data.</text>
</comment>
<feature type="domain" description="UspA" evidence="2">
    <location>
        <begin position="160"/>
        <end position="295"/>
    </location>
</feature>
<evidence type="ECO:0000313" key="4">
    <source>
        <dbReference type="Proteomes" id="UP000627984"/>
    </source>
</evidence>
<evidence type="ECO:0000259" key="2">
    <source>
        <dbReference type="Pfam" id="PF00582"/>
    </source>
</evidence>
<organism evidence="3 4">
    <name type="scientific">Planomonospora parontospora</name>
    <dbReference type="NCBI Taxonomy" id="58119"/>
    <lineage>
        <taxon>Bacteria</taxon>
        <taxon>Bacillati</taxon>
        <taxon>Actinomycetota</taxon>
        <taxon>Actinomycetes</taxon>
        <taxon>Streptosporangiales</taxon>
        <taxon>Streptosporangiaceae</taxon>
        <taxon>Planomonospora</taxon>
    </lineage>
</organism>
<dbReference type="EMBL" id="BMQD01000043">
    <property type="protein sequence ID" value="GGK98545.1"/>
    <property type="molecule type" value="Genomic_DNA"/>
</dbReference>
<dbReference type="Pfam" id="PF00582">
    <property type="entry name" value="Usp"/>
    <property type="match status" value="2"/>
</dbReference>
<dbReference type="Proteomes" id="UP000627984">
    <property type="component" value="Unassembled WGS sequence"/>
</dbReference>
<proteinExistence type="inferred from homology"/>
<dbReference type="PRINTS" id="PR01438">
    <property type="entry name" value="UNVRSLSTRESS"/>
</dbReference>
<dbReference type="RefSeq" id="WP_191898419.1">
    <property type="nucleotide sequence ID" value="NZ_BMQD01000043.1"/>
</dbReference>
<reference evidence="3" key="1">
    <citation type="journal article" date="2014" name="Int. J. Syst. Evol. Microbiol.">
        <title>Complete genome sequence of Corynebacterium casei LMG S-19264T (=DSM 44701T), isolated from a smear-ripened cheese.</title>
        <authorList>
            <consortium name="US DOE Joint Genome Institute (JGI-PGF)"/>
            <person name="Walter F."/>
            <person name="Albersmeier A."/>
            <person name="Kalinowski J."/>
            <person name="Ruckert C."/>
        </authorList>
    </citation>
    <scope>NUCLEOTIDE SEQUENCE</scope>
    <source>
        <strain evidence="3">JCM 3093</strain>
    </source>
</reference>
<dbReference type="PANTHER" id="PTHR46268">
    <property type="entry name" value="STRESS RESPONSE PROTEIN NHAX"/>
    <property type="match status" value="1"/>
</dbReference>